<name>A0ABS6W8K2_9BIFI</name>
<keyword evidence="3" id="KW-1185">Reference proteome</keyword>
<accession>A0ABS6W8K2</accession>
<protein>
    <submittedName>
        <fullName evidence="2">tRNA (Adenosine(37)-N6)-threonylcarbamoyltransferase complex dimerization subunit type 1 TsaB</fullName>
        <ecNumber evidence="2">2.3.1.234</ecNumber>
    </submittedName>
</protein>
<dbReference type="EC" id="2.3.1.234" evidence="2"/>
<dbReference type="EMBL" id="JAHBBD010000010">
    <property type="protein sequence ID" value="MBW3082826.1"/>
    <property type="molecule type" value="Genomic_DNA"/>
</dbReference>
<comment type="caution">
    <text evidence="2">The sequence shown here is derived from an EMBL/GenBank/DDBJ whole genome shotgun (WGS) entry which is preliminary data.</text>
</comment>
<organism evidence="2 3">
    <name type="scientific">Bifidobacterium phasiani</name>
    <dbReference type="NCBI Taxonomy" id="2834431"/>
    <lineage>
        <taxon>Bacteria</taxon>
        <taxon>Bacillati</taxon>
        <taxon>Actinomycetota</taxon>
        <taxon>Actinomycetes</taxon>
        <taxon>Bifidobacteriales</taxon>
        <taxon>Bifidobacteriaceae</taxon>
        <taxon>Bifidobacterium</taxon>
    </lineage>
</organism>
<dbReference type="InterPro" id="IPR000905">
    <property type="entry name" value="Gcp-like_dom"/>
</dbReference>
<dbReference type="RefSeq" id="WP_219081374.1">
    <property type="nucleotide sequence ID" value="NZ_JAHBBD010000010.1"/>
</dbReference>
<gene>
    <name evidence="2" type="primary">tsaB</name>
    <name evidence="2" type="ORF">KIH73_05475</name>
</gene>
<keyword evidence="2" id="KW-0808">Transferase</keyword>
<evidence type="ECO:0000313" key="2">
    <source>
        <dbReference type="EMBL" id="MBW3082826.1"/>
    </source>
</evidence>
<proteinExistence type="predicted"/>
<dbReference type="Proteomes" id="UP000812844">
    <property type="component" value="Unassembled WGS sequence"/>
</dbReference>
<dbReference type="NCBIfam" id="TIGR03725">
    <property type="entry name" value="T6A_YeaZ"/>
    <property type="match status" value="1"/>
</dbReference>
<reference evidence="2 3" key="1">
    <citation type="submission" date="2021-05" db="EMBL/GenBank/DDBJ databases">
        <title>Phylogenetic classification of ten novel species belonging to the genus Bifidobacterium comprising B. colchicus sp. nov., B. abeli sp. nov., B. bicoloris sp. nov., B. guerezis sp. nov., B. rosaliae sp. nov., B. santillanensis sp. nov., B. argentati sp. nov., B. amazzoni sp. nov., B. pluviali sp. nov., and B. pinnaculum sp. nov.</title>
        <authorList>
            <person name="Lugli G.A."/>
            <person name="Ruiz Garcia L."/>
            <person name="Margolles A."/>
            <person name="Ventura M."/>
        </authorList>
    </citation>
    <scope>NUCLEOTIDE SEQUENCE [LARGE SCALE GENOMIC DNA]</scope>
    <source>
        <strain evidence="2 3">6T3</strain>
    </source>
</reference>
<evidence type="ECO:0000259" key="1">
    <source>
        <dbReference type="Pfam" id="PF00814"/>
    </source>
</evidence>
<dbReference type="InterPro" id="IPR022496">
    <property type="entry name" value="T6A_TsaB"/>
</dbReference>
<keyword evidence="2" id="KW-0012">Acyltransferase</keyword>
<evidence type="ECO:0000313" key="3">
    <source>
        <dbReference type="Proteomes" id="UP000812844"/>
    </source>
</evidence>
<dbReference type="GO" id="GO:0061711">
    <property type="term" value="F:tRNA N(6)-L-threonylcarbamoyladenine synthase activity"/>
    <property type="evidence" value="ECO:0007669"/>
    <property type="project" value="UniProtKB-EC"/>
</dbReference>
<feature type="domain" description="Gcp-like" evidence="1">
    <location>
        <begin position="27"/>
        <end position="89"/>
    </location>
</feature>
<sequence>MTNTLVIDTSYGSTVGIVGHDPIVETDSRTHVERLQTNIARAAAEAGLEPGRIERIVVGVGPAPFTGLRAGVVTAKALAYATGATLVGTDILGPQHHMMLLARAADAPAGLAALREQIGCPPEEPDDALHLTLAVNDARRRQLYFALYDTDADGRPHAVIPMDIDYPDHIAARVADAVAELQAAAPGRRIAVDVVGHGARKYADAWPAIGRLGVVSDLTLLDAGRDGLAALADLTARRESTDEADAVPAAAIEPLYLRRPDVSVPRPLKQVLHHAAADRTA</sequence>
<dbReference type="Pfam" id="PF00814">
    <property type="entry name" value="TsaD"/>
    <property type="match status" value="1"/>
</dbReference>